<gene>
    <name evidence="1" type="ORF">DealDRAFT_0996</name>
</gene>
<keyword evidence="2" id="KW-1185">Reference proteome</keyword>
<accession>C0GET7</accession>
<dbReference type="STRING" id="555088.DealDRAFT_0996"/>
<evidence type="ECO:0000313" key="2">
    <source>
        <dbReference type="Proteomes" id="UP000006443"/>
    </source>
</evidence>
<name>C0GET7_DETAL</name>
<dbReference type="EMBL" id="ACJM01000004">
    <property type="protein sequence ID" value="EEG78119.1"/>
    <property type="molecule type" value="Genomic_DNA"/>
</dbReference>
<sequence length="68" mass="7696">MARRLNTNRDVRRYLASIAGKVEAGEMDTKTADTLTRILNAILISIKQEMSERELEAVEEYGRQLKGA</sequence>
<dbReference type="AlphaFoldDB" id="C0GET7"/>
<evidence type="ECO:0000313" key="1">
    <source>
        <dbReference type="EMBL" id="EEG78119.1"/>
    </source>
</evidence>
<comment type="caution">
    <text evidence="1">The sequence shown here is derived from an EMBL/GenBank/DDBJ whole genome shotgun (WGS) entry which is preliminary data.</text>
</comment>
<dbReference type="Proteomes" id="UP000006443">
    <property type="component" value="Unassembled WGS sequence"/>
</dbReference>
<protein>
    <submittedName>
        <fullName evidence="1">Uncharacterized protein</fullName>
    </submittedName>
</protein>
<dbReference type="RefSeq" id="WP_008515428.1">
    <property type="nucleotide sequence ID" value="NZ_ACJM01000004.1"/>
</dbReference>
<proteinExistence type="predicted"/>
<reference evidence="1 2" key="1">
    <citation type="submission" date="2009-02" db="EMBL/GenBank/DDBJ databases">
        <title>Sequencing of the draft genome and assembly of Dethiobacter alkaliphilus AHT 1.</title>
        <authorList>
            <consortium name="US DOE Joint Genome Institute (JGI-PGF)"/>
            <person name="Lucas S."/>
            <person name="Copeland A."/>
            <person name="Lapidus A."/>
            <person name="Glavina del Rio T."/>
            <person name="Dalin E."/>
            <person name="Tice H."/>
            <person name="Bruce D."/>
            <person name="Goodwin L."/>
            <person name="Pitluck S."/>
            <person name="Larimer F."/>
            <person name="Land M.L."/>
            <person name="Hauser L."/>
            <person name="Muyzer G."/>
        </authorList>
    </citation>
    <scope>NUCLEOTIDE SEQUENCE [LARGE SCALE GENOMIC DNA]</scope>
    <source>
        <strain evidence="1 2">AHT 1</strain>
    </source>
</reference>
<organism evidence="1 2">
    <name type="scientific">Dethiobacter alkaliphilus AHT 1</name>
    <dbReference type="NCBI Taxonomy" id="555088"/>
    <lineage>
        <taxon>Bacteria</taxon>
        <taxon>Bacillati</taxon>
        <taxon>Bacillota</taxon>
        <taxon>Dethiobacteria</taxon>
        <taxon>Dethiobacterales</taxon>
        <taxon>Dethiobacteraceae</taxon>
        <taxon>Dethiobacter</taxon>
    </lineage>
</organism>